<protein>
    <submittedName>
        <fullName evidence="10">TMPO</fullName>
    </submittedName>
</protein>
<dbReference type="GO" id="GO:0003677">
    <property type="term" value="F:DNA binding"/>
    <property type="evidence" value="ECO:0007669"/>
    <property type="project" value="UniProtKB-KW"/>
</dbReference>
<dbReference type="FunFam" id="1.10.720.40:FF:000001">
    <property type="entry name" value="LEM domain containing 2, isoform CRA_a"/>
    <property type="match status" value="1"/>
</dbReference>
<dbReference type="CDD" id="cd12934">
    <property type="entry name" value="LEM"/>
    <property type="match status" value="1"/>
</dbReference>
<feature type="region of interest" description="Disordered" evidence="6">
    <location>
        <begin position="57"/>
        <end position="105"/>
    </location>
</feature>
<evidence type="ECO:0000313" key="11">
    <source>
        <dbReference type="Proteomes" id="UP000507470"/>
    </source>
</evidence>
<evidence type="ECO:0000256" key="1">
    <source>
        <dbReference type="ARBA" id="ARBA00007744"/>
    </source>
</evidence>
<dbReference type="Pfam" id="PF08198">
    <property type="entry name" value="Thymopoietin"/>
    <property type="match status" value="1"/>
</dbReference>
<keyword evidence="3" id="KW-0597">Phosphoprotein</keyword>
<reference evidence="10 11" key="1">
    <citation type="submission" date="2020-06" db="EMBL/GenBank/DDBJ databases">
        <authorList>
            <person name="Li R."/>
            <person name="Bekaert M."/>
        </authorList>
    </citation>
    <scope>NUCLEOTIDE SEQUENCE [LARGE SCALE GENOMIC DNA]</scope>
    <source>
        <strain evidence="11">wild</strain>
    </source>
</reference>
<evidence type="ECO:0000259" key="9">
    <source>
        <dbReference type="PROSITE" id="PS50955"/>
    </source>
</evidence>
<evidence type="ECO:0000256" key="2">
    <source>
        <dbReference type="ARBA" id="ARBA00022481"/>
    </source>
</evidence>
<dbReference type="Pfam" id="PF03020">
    <property type="entry name" value="LEM"/>
    <property type="match status" value="1"/>
</dbReference>
<dbReference type="PANTHER" id="PTHR12019:SF9">
    <property type="entry name" value="THYMOPOIETIN"/>
    <property type="match status" value="1"/>
</dbReference>
<dbReference type="SMART" id="SM00540">
    <property type="entry name" value="LEM"/>
    <property type="match status" value="1"/>
</dbReference>
<dbReference type="Gene3D" id="1.10.720.40">
    <property type="match status" value="2"/>
</dbReference>
<evidence type="ECO:0000256" key="4">
    <source>
        <dbReference type="ARBA" id="ARBA00022990"/>
    </source>
</evidence>
<keyword evidence="11" id="KW-1185">Reference proteome</keyword>
<feature type="domain" description="LEM" evidence="8">
    <location>
        <begin position="100"/>
        <end position="144"/>
    </location>
</feature>
<organism evidence="10 11">
    <name type="scientific">Mytilus coruscus</name>
    <name type="common">Sea mussel</name>
    <dbReference type="NCBI Taxonomy" id="42192"/>
    <lineage>
        <taxon>Eukaryota</taxon>
        <taxon>Metazoa</taxon>
        <taxon>Spiralia</taxon>
        <taxon>Lophotrochozoa</taxon>
        <taxon>Mollusca</taxon>
        <taxon>Bivalvia</taxon>
        <taxon>Autobranchia</taxon>
        <taxon>Pteriomorphia</taxon>
        <taxon>Mytilida</taxon>
        <taxon>Mytiloidea</taxon>
        <taxon>Mytilidae</taxon>
        <taxon>Mytilinae</taxon>
        <taxon>Mytilus</taxon>
    </lineage>
</organism>
<dbReference type="EMBL" id="CACVKT020007643">
    <property type="protein sequence ID" value="CAC5409449.1"/>
    <property type="molecule type" value="Genomic_DNA"/>
</dbReference>
<dbReference type="InterPro" id="IPR011015">
    <property type="entry name" value="LEM/LEM-like_dom_sf"/>
</dbReference>
<dbReference type="InterPro" id="IPR051656">
    <property type="entry name" value="LEM_domain"/>
</dbReference>
<keyword evidence="7" id="KW-0812">Transmembrane</keyword>
<keyword evidence="5" id="KW-0238">DNA-binding</keyword>
<proteinExistence type="inferred from homology"/>
<feature type="transmembrane region" description="Helical" evidence="7">
    <location>
        <begin position="248"/>
        <end position="267"/>
    </location>
</feature>
<dbReference type="GO" id="GO:0005635">
    <property type="term" value="C:nuclear envelope"/>
    <property type="evidence" value="ECO:0007669"/>
    <property type="project" value="UniProtKB-ARBA"/>
</dbReference>
<feature type="region of interest" description="Disordered" evidence="6">
    <location>
        <begin position="159"/>
        <end position="244"/>
    </location>
</feature>
<name>A0A6J8DMZ3_MYTCO</name>
<dbReference type="Proteomes" id="UP000507470">
    <property type="component" value="Unassembled WGS sequence"/>
</dbReference>
<dbReference type="CDD" id="cd12935">
    <property type="entry name" value="LEM_like"/>
    <property type="match status" value="1"/>
</dbReference>
<feature type="compositionally biased region" description="Acidic residues" evidence="6">
    <location>
        <begin position="57"/>
        <end position="75"/>
    </location>
</feature>
<dbReference type="PROSITE" id="PS50955">
    <property type="entry name" value="LEM_LIKE"/>
    <property type="match status" value="1"/>
</dbReference>
<evidence type="ECO:0000256" key="5">
    <source>
        <dbReference type="ARBA" id="ARBA00023125"/>
    </source>
</evidence>
<dbReference type="PROSITE" id="PS50954">
    <property type="entry name" value="LEM"/>
    <property type="match status" value="1"/>
</dbReference>
<evidence type="ECO:0000313" key="10">
    <source>
        <dbReference type="EMBL" id="CAC5409449.1"/>
    </source>
</evidence>
<dbReference type="AlphaFoldDB" id="A0A6J8DMZ3"/>
<keyword evidence="7" id="KW-0472">Membrane</keyword>
<keyword evidence="4" id="KW-0007">Acetylation</keyword>
<dbReference type="SMART" id="SM01261">
    <property type="entry name" value="Thymopoietin"/>
    <property type="match status" value="1"/>
</dbReference>
<evidence type="ECO:0000256" key="6">
    <source>
        <dbReference type="SAM" id="MobiDB-lite"/>
    </source>
</evidence>
<dbReference type="InterPro" id="IPR003887">
    <property type="entry name" value="LEM_dom"/>
</dbReference>
<dbReference type="InterPro" id="IPR013146">
    <property type="entry name" value="LEM-like_dom"/>
</dbReference>
<accession>A0A6J8DMZ3</accession>
<sequence>MPIFTDPSKLTKAKLKEELIRFNVKLPPSASKKQVLVDLYEQHISQLNDPSIFEDEFVEGSSEQEVEETESEDEQNSNSDVESETVSFEEPQQETKEAMTINAEDLSDKELANELRLLGFTPGPIGTTTRRVYEKKLVKLRQSSGDAIKVSPKLFQQRYEEVPDDEDKQPPVKPRSPRRRPPPRRIQREEPVDEPVEEPVEQKITENPVLTRRPLTARTRGKTERSSPPASSETTSTTEEKSGGGMPMWVKLVIFLLVAFFVYLVIVNMEPSADGKIPKSITEGT</sequence>
<feature type="domain" description="LEM-like" evidence="9">
    <location>
        <begin position="4"/>
        <end position="47"/>
    </location>
</feature>
<dbReference type="PANTHER" id="PTHR12019">
    <property type="entry name" value="LAMINA-ASSOCIATED POLYPEPTIDE THYMOPOIETIN"/>
    <property type="match status" value="1"/>
</dbReference>
<keyword evidence="7" id="KW-1133">Transmembrane helix</keyword>
<evidence type="ECO:0000256" key="3">
    <source>
        <dbReference type="ARBA" id="ARBA00022553"/>
    </source>
</evidence>
<gene>
    <name evidence="10" type="ORF">MCOR_42737</name>
</gene>
<feature type="compositionally biased region" description="Low complexity" evidence="6">
    <location>
        <begin position="226"/>
        <end position="237"/>
    </location>
</feature>
<evidence type="ECO:0000259" key="8">
    <source>
        <dbReference type="PROSITE" id="PS50954"/>
    </source>
</evidence>
<dbReference type="OrthoDB" id="6363067at2759"/>
<keyword evidence="2" id="KW-0488">Methylation</keyword>
<comment type="similarity">
    <text evidence="1">Belongs to the LEM family.</text>
</comment>
<evidence type="ECO:0000256" key="7">
    <source>
        <dbReference type="SAM" id="Phobius"/>
    </source>
</evidence>
<feature type="compositionally biased region" description="Basic residues" evidence="6">
    <location>
        <begin position="175"/>
        <end position="185"/>
    </location>
</feature>
<dbReference type="SUPFAM" id="SSF63451">
    <property type="entry name" value="LEM domain"/>
    <property type="match status" value="2"/>
</dbReference>